<dbReference type="EMBL" id="MU795048">
    <property type="protein sequence ID" value="KAJ3811727.1"/>
    <property type="molecule type" value="Genomic_DNA"/>
</dbReference>
<accession>A0ACC1U3V3</accession>
<name>A0ACC1U3V3_9AGAR</name>
<evidence type="ECO:0000313" key="1">
    <source>
        <dbReference type="EMBL" id="KAJ3811727.1"/>
    </source>
</evidence>
<sequence>MHRASHSFISDHTAITADEEVKFFRTAIGDPLMQTAEIPQLPKGAAMPVYQSQVCLTFSQLNRPPPEQSQGERMDSLSPPATPSQHLLDSESQPQYARYTPSDKVESVMDLEGKGMFFASSNTTFLIENVPDSWVPYPLRPWFWIPFFVLLVLLAMGLEIALHFSNKNNGWTANGDDGDDVSLWHYVYLVALWAWTDIEIKKMQTLSRRAYDADGVTNVIIPTTGRSTTHPFLTAAGFASSSSLYDLPYPPFISGPYTVAPFEVCLLIALPGGIETNGTILFVNTTAMKSDPGCQAAQVSMTSLANGSWNNSISVQGCSLSWIVNDTAEVLFGVNATNCSTDTPQFSPVAFWFFEYSPSAQASATVCFPTFELFDVEINYDLAAQNVTQVTELQPFTSSSNFSSASGNITGSPLNGRAYNGVEFNLTDPDQFVLARQAAIQLQMPAAVLQKAQLSTAGLQGSFTSNAFVQYSTEVYTTYLTLLAQTVYFLPSNELNTIQVKTIVERLFLSDVAVHLLAVAMIIVAFFGTIAQLFHRFDRRHLRLRHQPGTIASAVSIGGQTGMGALLAGRQDQKDIDEVLSNRKFRIDPRTMKIIMEGEEGYEFASSPRNRRKSVFAALQNVK</sequence>
<protein>
    <submittedName>
        <fullName evidence="1">Uncharacterized protein</fullName>
    </submittedName>
</protein>
<organism evidence="1 2">
    <name type="scientific">Lentinula aff. lateritia</name>
    <dbReference type="NCBI Taxonomy" id="2804960"/>
    <lineage>
        <taxon>Eukaryota</taxon>
        <taxon>Fungi</taxon>
        <taxon>Dikarya</taxon>
        <taxon>Basidiomycota</taxon>
        <taxon>Agaricomycotina</taxon>
        <taxon>Agaricomycetes</taxon>
        <taxon>Agaricomycetidae</taxon>
        <taxon>Agaricales</taxon>
        <taxon>Marasmiineae</taxon>
        <taxon>Omphalotaceae</taxon>
        <taxon>Lentinula</taxon>
    </lineage>
</organism>
<proteinExistence type="predicted"/>
<comment type="caution">
    <text evidence="1">The sequence shown here is derived from an EMBL/GenBank/DDBJ whole genome shotgun (WGS) entry which is preliminary data.</text>
</comment>
<evidence type="ECO:0000313" key="2">
    <source>
        <dbReference type="Proteomes" id="UP001163835"/>
    </source>
</evidence>
<dbReference type="Proteomes" id="UP001163835">
    <property type="component" value="Unassembled WGS sequence"/>
</dbReference>
<keyword evidence="2" id="KW-1185">Reference proteome</keyword>
<gene>
    <name evidence="1" type="ORF">F5876DRAFT_88164</name>
</gene>
<reference evidence="1" key="1">
    <citation type="submission" date="2022-09" db="EMBL/GenBank/DDBJ databases">
        <title>A Global Phylogenomic Analysis of the Shiitake Genus Lentinula.</title>
        <authorList>
            <consortium name="DOE Joint Genome Institute"/>
            <person name="Sierra-Patev S."/>
            <person name="Min B."/>
            <person name="Naranjo-Ortiz M."/>
            <person name="Looney B."/>
            <person name="Konkel Z."/>
            <person name="Slot J.C."/>
            <person name="Sakamoto Y."/>
            <person name="Steenwyk J.L."/>
            <person name="Rokas A."/>
            <person name="Carro J."/>
            <person name="Camarero S."/>
            <person name="Ferreira P."/>
            <person name="Molpeceres G."/>
            <person name="Ruiz-Duenas F.J."/>
            <person name="Serrano A."/>
            <person name="Henrissat B."/>
            <person name="Drula E."/>
            <person name="Hughes K.W."/>
            <person name="Mata J.L."/>
            <person name="Ishikawa N.K."/>
            <person name="Vargas-Isla R."/>
            <person name="Ushijima S."/>
            <person name="Smith C.A."/>
            <person name="Ahrendt S."/>
            <person name="Andreopoulos W."/>
            <person name="He G."/>
            <person name="Labutti K."/>
            <person name="Lipzen A."/>
            <person name="Ng V."/>
            <person name="Riley R."/>
            <person name="Sandor L."/>
            <person name="Barry K."/>
            <person name="Martinez A.T."/>
            <person name="Xiao Y."/>
            <person name="Gibbons J.G."/>
            <person name="Terashima K."/>
            <person name="Grigoriev I.V."/>
            <person name="Hibbett D.S."/>
        </authorList>
    </citation>
    <scope>NUCLEOTIDE SEQUENCE</scope>
    <source>
        <strain evidence="1">TMI1499</strain>
    </source>
</reference>